<evidence type="ECO:0000256" key="1">
    <source>
        <dbReference type="ARBA" id="ARBA00004196"/>
    </source>
</evidence>
<keyword evidence="6" id="KW-0812">Transmembrane</keyword>
<feature type="transmembrane region" description="Helical" evidence="6">
    <location>
        <begin position="246"/>
        <end position="266"/>
    </location>
</feature>
<proteinExistence type="predicted"/>
<dbReference type="GO" id="GO:0030313">
    <property type="term" value="C:cell envelope"/>
    <property type="evidence" value="ECO:0007669"/>
    <property type="project" value="UniProtKB-SubCell"/>
</dbReference>
<gene>
    <name evidence="8" type="ORF">FHX71_003715</name>
</gene>
<evidence type="ECO:0000259" key="7">
    <source>
        <dbReference type="Pfam" id="PF04234"/>
    </source>
</evidence>
<evidence type="ECO:0000256" key="4">
    <source>
        <dbReference type="ARBA" id="ARBA00023008"/>
    </source>
</evidence>
<dbReference type="PANTHER" id="PTHR34820:SF4">
    <property type="entry name" value="INNER MEMBRANE PROTEIN YEBZ"/>
    <property type="match status" value="1"/>
</dbReference>
<feature type="domain" description="CopC" evidence="7">
    <location>
        <begin position="82"/>
        <end position="177"/>
    </location>
</feature>
<sequence length="290" mass="28871">MHTHQTSLPLSPLPPSALSLSALPLSAVPLSAVPLSAVPLSAVPPSAALTRRAARRAPRRALRVALAAVGLFLVAAPPATAHDQLRSSTPAEGATTTGLPDQVTLVLSEAPLATGAQLVLTTPEGDTVAAGAPAVEGDGATLTFPLTGEGPAGDYTAAWHVVSSDGHPIEGIFEFAVRATATAEPTKDASEEARASATPSQDPPSSTPSVASTDLAGASRPADGRPADGRPADGRPANGGGTVDPILVVGVGVGVAVAVLVVVTFLTRRNHPAPDPADHADSTDSTDVSE</sequence>
<dbReference type="RefSeq" id="WP_182618972.1">
    <property type="nucleotide sequence ID" value="NZ_BAAATF010000008.1"/>
</dbReference>
<dbReference type="Gene3D" id="2.60.40.1220">
    <property type="match status" value="1"/>
</dbReference>
<dbReference type="Proteomes" id="UP000540568">
    <property type="component" value="Unassembled WGS sequence"/>
</dbReference>
<dbReference type="GO" id="GO:0042597">
    <property type="term" value="C:periplasmic space"/>
    <property type="evidence" value="ECO:0007669"/>
    <property type="project" value="InterPro"/>
</dbReference>
<keyword evidence="6" id="KW-0472">Membrane</keyword>
<evidence type="ECO:0000256" key="3">
    <source>
        <dbReference type="ARBA" id="ARBA00022729"/>
    </source>
</evidence>
<evidence type="ECO:0000256" key="2">
    <source>
        <dbReference type="ARBA" id="ARBA00022723"/>
    </source>
</evidence>
<dbReference type="GO" id="GO:0046688">
    <property type="term" value="P:response to copper ion"/>
    <property type="evidence" value="ECO:0007669"/>
    <property type="project" value="InterPro"/>
</dbReference>
<keyword evidence="6" id="KW-1133">Transmembrane helix</keyword>
<feature type="transmembrane region" description="Helical" evidence="6">
    <location>
        <begin position="61"/>
        <end position="79"/>
    </location>
</feature>
<dbReference type="InterPro" id="IPR014756">
    <property type="entry name" value="Ig_E-set"/>
</dbReference>
<feature type="compositionally biased region" description="Basic and acidic residues" evidence="5">
    <location>
        <begin position="222"/>
        <end position="233"/>
    </location>
</feature>
<dbReference type="SUPFAM" id="SSF81296">
    <property type="entry name" value="E set domains"/>
    <property type="match status" value="1"/>
</dbReference>
<evidence type="ECO:0000256" key="6">
    <source>
        <dbReference type="SAM" id="Phobius"/>
    </source>
</evidence>
<evidence type="ECO:0000313" key="8">
    <source>
        <dbReference type="EMBL" id="MBA8809739.1"/>
    </source>
</evidence>
<keyword evidence="3" id="KW-0732">Signal</keyword>
<dbReference type="GO" id="GO:0006825">
    <property type="term" value="P:copper ion transport"/>
    <property type="evidence" value="ECO:0007669"/>
    <property type="project" value="InterPro"/>
</dbReference>
<organism evidence="8 9">
    <name type="scientific">Promicromonospora sukumoe</name>
    <dbReference type="NCBI Taxonomy" id="88382"/>
    <lineage>
        <taxon>Bacteria</taxon>
        <taxon>Bacillati</taxon>
        <taxon>Actinomycetota</taxon>
        <taxon>Actinomycetes</taxon>
        <taxon>Micrococcales</taxon>
        <taxon>Promicromonosporaceae</taxon>
        <taxon>Promicromonospora</taxon>
    </lineage>
</organism>
<protein>
    <recommendedName>
        <fullName evidence="7">CopC domain-containing protein</fullName>
    </recommendedName>
</protein>
<feature type="region of interest" description="Disordered" evidence="5">
    <location>
        <begin position="270"/>
        <end position="290"/>
    </location>
</feature>
<accession>A0A7W3JBJ2</accession>
<feature type="transmembrane region" description="Helical" evidence="6">
    <location>
        <begin position="20"/>
        <end position="40"/>
    </location>
</feature>
<dbReference type="AlphaFoldDB" id="A0A7W3JBJ2"/>
<feature type="region of interest" description="Disordered" evidence="5">
    <location>
        <begin position="183"/>
        <end position="240"/>
    </location>
</feature>
<keyword evidence="2" id="KW-0479">Metal-binding</keyword>
<keyword evidence="9" id="KW-1185">Reference proteome</keyword>
<comment type="subcellular location">
    <subcellularLocation>
        <location evidence="1">Cell envelope</location>
    </subcellularLocation>
</comment>
<dbReference type="InterPro" id="IPR014755">
    <property type="entry name" value="Cu-Rt/internalin_Ig-like"/>
</dbReference>
<evidence type="ECO:0000256" key="5">
    <source>
        <dbReference type="SAM" id="MobiDB-lite"/>
    </source>
</evidence>
<comment type="caution">
    <text evidence="8">The sequence shown here is derived from an EMBL/GenBank/DDBJ whole genome shotgun (WGS) entry which is preliminary data.</text>
</comment>
<dbReference type="Pfam" id="PF04234">
    <property type="entry name" value="CopC"/>
    <property type="match status" value="1"/>
</dbReference>
<name>A0A7W3JBJ2_9MICO</name>
<dbReference type="GO" id="GO:0005507">
    <property type="term" value="F:copper ion binding"/>
    <property type="evidence" value="ECO:0007669"/>
    <property type="project" value="InterPro"/>
</dbReference>
<dbReference type="EMBL" id="JACGWV010000002">
    <property type="protein sequence ID" value="MBA8809739.1"/>
    <property type="molecule type" value="Genomic_DNA"/>
</dbReference>
<dbReference type="InterPro" id="IPR007348">
    <property type="entry name" value="CopC_dom"/>
</dbReference>
<keyword evidence="4" id="KW-0186">Copper</keyword>
<dbReference type="GO" id="GO:0005886">
    <property type="term" value="C:plasma membrane"/>
    <property type="evidence" value="ECO:0007669"/>
    <property type="project" value="TreeGrafter"/>
</dbReference>
<dbReference type="InterPro" id="IPR032694">
    <property type="entry name" value="CopC/D"/>
</dbReference>
<dbReference type="PANTHER" id="PTHR34820">
    <property type="entry name" value="INNER MEMBRANE PROTEIN YEBZ"/>
    <property type="match status" value="1"/>
</dbReference>
<reference evidence="8 9" key="1">
    <citation type="submission" date="2020-07" db="EMBL/GenBank/DDBJ databases">
        <title>Sequencing the genomes of 1000 actinobacteria strains.</title>
        <authorList>
            <person name="Klenk H.-P."/>
        </authorList>
    </citation>
    <scope>NUCLEOTIDE SEQUENCE [LARGE SCALE GENOMIC DNA]</scope>
    <source>
        <strain evidence="8 9">DSM 44121</strain>
    </source>
</reference>
<feature type="compositionally biased region" description="Basic and acidic residues" evidence="5">
    <location>
        <begin position="185"/>
        <end position="194"/>
    </location>
</feature>
<evidence type="ECO:0000313" key="9">
    <source>
        <dbReference type="Proteomes" id="UP000540568"/>
    </source>
</evidence>